<gene>
    <name evidence="1" type="ORF">A3E04_00710</name>
</gene>
<dbReference type="Proteomes" id="UP000176968">
    <property type="component" value="Unassembled WGS sequence"/>
</dbReference>
<organism evidence="1 2">
    <name type="scientific">Candidatus Kuenenbacteria bacterium RIFCSPHIGHO2_12_FULL_42_14</name>
    <dbReference type="NCBI Taxonomy" id="1798563"/>
    <lineage>
        <taxon>Bacteria</taxon>
        <taxon>Candidatus Kueneniibacteriota</taxon>
    </lineage>
</organism>
<sequence length="112" mass="12666">MVGQLLKLVLPLVQVSGLNWKIYSIGSIVPAYRLPAGRQGRQLRLNQYIYQFNSLTFHSSLQPFYLLLIPWFQSLPVIAPLFAKGGAIQKNKNKKDLPATLKFNLINSRIGL</sequence>
<name>A0A1F6GKC3_9BACT</name>
<comment type="caution">
    <text evidence="1">The sequence shown here is derived from an EMBL/GenBank/DDBJ whole genome shotgun (WGS) entry which is preliminary data.</text>
</comment>
<dbReference type="AlphaFoldDB" id="A0A1F6GKC3"/>
<protein>
    <submittedName>
        <fullName evidence="1">Uncharacterized protein</fullName>
    </submittedName>
</protein>
<dbReference type="EMBL" id="MFMY01000054">
    <property type="protein sequence ID" value="OGG98578.1"/>
    <property type="molecule type" value="Genomic_DNA"/>
</dbReference>
<reference evidence="1 2" key="1">
    <citation type="journal article" date="2016" name="Nat. Commun.">
        <title>Thousands of microbial genomes shed light on interconnected biogeochemical processes in an aquifer system.</title>
        <authorList>
            <person name="Anantharaman K."/>
            <person name="Brown C.T."/>
            <person name="Hug L.A."/>
            <person name="Sharon I."/>
            <person name="Castelle C.J."/>
            <person name="Probst A.J."/>
            <person name="Thomas B.C."/>
            <person name="Singh A."/>
            <person name="Wilkins M.J."/>
            <person name="Karaoz U."/>
            <person name="Brodie E.L."/>
            <person name="Williams K.H."/>
            <person name="Hubbard S.S."/>
            <person name="Banfield J.F."/>
        </authorList>
    </citation>
    <scope>NUCLEOTIDE SEQUENCE [LARGE SCALE GENOMIC DNA]</scope>
</reference>
<evidence type="ECO:0000313" key="1">
    <source>
        <dbReference type="EMBL" id="OGG98578.1"/>
    </source>
</evidence>
<accession>A0A1F6GKC3</accession>
<proteinExistence type="predicted"/>
<evidence type="ECO:0000313" key="2">
    <source>
        <dbReference type="Proteomes" id="UP000176968"/>
    </source>
</evidence>